<reference evidence="2" key="1">
    <citation type="submission" date="2016-11" db="UniProtKB">
        <authorList>
            <consortium name="WormBaseParasite"/>
        </authorList>
    </citation>
    <scope>IDENTIFICATION</scope>
</reference>
<keyword evidence="1" id="KW-1185">Reference proteome</keyword>
<sequence length="101" mass="11432">MEKQAGAKAHRLHPKRVVYRSKRALLEDMTGGRTSSHNYVNNSSQSAIGKKRTTIEDLRTLLTQVERSTLANSIQNNLLTTYPLENHSSQEADDDHLLIFL</sequence>
<evidence type="ECO:0000313" key="1">
    <source>
        <dbReference type="Proteomes" id="UP000095287"/>
    </source>
</evidence>
<name>A0A1I7ZSQ7_9BILA</name>
<proteinExistence type="predicted"/>
<organism evidence="1 2">
    <name type="scientific">Steinernema glaseri</name>
    <dbReference type="NCBI Taxonomy" id="37863"/>
    <lineage>
        <taxon>Eukaryota</taxon>
        <taxon>Metazoa</taxon>
        <taxon>Ecdysozoa</taxon>
        <taxon>Nematoda</taxon>
        <taxon>Chromadorea</taxon>
        <taxon>Rhabditida</taxon>
        <taxon>Tylenchina</taxon>
        <taxon>Panagrolaimomorpha</taxon>
        <taxon>Strongyloidoidea</taxon>
        <taxon>Steinernematidae</taxon>
        <taxon>Steinernema</taxon>
    </lineage>
</organism>
<dbReference type="AlphaFoldDB" id="A0A1I7ZSQ7"/>
<protein>
    <submittedName>
        <fullName evidence="2">Uncharacterized protein</fullName>
    </submittedName>
</protein>
<evidence type="ECO:0000313" key="2">
    <source>
        <dbReference type="WBParaSite" id="L893_g29565.t1"/>
    </source>
</evidence>
<accession>A0A1I7ZSQ7</accession>
<dbReference type="WBParaSite" id="L893_g29565.t1">
    <property type="protein sequence ID" value="L893_g29565.t1"/>
    <property type="gene ID" value="L893_g29565"/>
</dbReference>
<dbReference type="Proteomes" id="UP000095287">
    <property type="component" value="Unplaced"/>
</dbReference>